<reference evidence="7 8" key="1">
    <citation type="journal article" date="2018" name="Sci. Adv.">
        <title>Multi-heme cytochromes provide a pathway for survival in energy-limited environments.</title>
        <authorList>
            <person name="Deng X."/>
            <person name="Dohmae N."/>
            <person name="Nealson K.H."/>
            <person name="Hashimoto K."/>
            <person name="Okamoto A."/>
        </authorList>
    </citation>
    <scope>NUCLEOTIDE SEQUENCE [LARGE SCALE GENOMIC DNA]</scope>
    <source>
        <strain evidence="7 8">IS5</strain>
    </source>
</reference>
<dbReference type="EMBL" id="AP017378">
    <property type="protein sequence ID" value="BBD08392.1"/>
    <property type="molecule type" value="Genomic_DNA"/>
</dbReference>
<dbReference type="GO" id="GO:0016788">
    <property type="term" value="F:hydrolase activity, acting on ester bonds"/>
    <property type="evidence" value="ECO:0007669"/>
    <property type="project" value="UniProtKB-UniRule"/>
</dbReference>
<dbReference type="AlphaFoldDB" id="A0A2Z6AYR2"/>
<dbReference type="NCBIfam" id="TIGR00250">
    <property type="entry name" value="RNAse_H_YqgF"/>
    <property type="match status" value="1"/>
</dbReference>
<evidence type="ECO:0000313" key="8">
    <source>
        <dbReference type="Proteomes" id="UP000269883"/>
    </source>
</evidence>
<dbReference type="Proteomes" id="UP000269883">
    <property type="component" value="Chromosome"/>
</dbReference>
<keyword evidence="2 5" id="KW-0690">Ribosome biogenesis</keyword>
<dbReference type="PANTHER" id="PTHR33317:SF4">
    <property type="entry name" value="POLYNUCLEOTIDYL TRANSFERASE, RIBONUCLEASE H-LIKE SUPERFAMILY PROTEIN"/>
    <property type="match status" value="1"/>
</dbReference>
<proteinExistence type="inferred from homology"/>
<sequence length="143" mass="16073">MRILGIDFGLKRVGLALTDPLGTMAFPYKTLVRTTRDALFAELATIIETEAVERIAVGLPLNMDGSDSMTTRQARNFAQSLGRRTEVSIHLVDERLSSAAAEEELIEAGMIKRSKRKEVLDQQAAVRILETWLVQWKRGDWQT</sequence>
<keyword evidence="3 5" id="KW-0540">Nuclease</keyword>
<gene>
    <name evidence="7" type="ORF">DFE_1666</name>
</gene>
<keyword evidence="4 5" id="KW-0378">Hydrolase</keyword>
<dbReference type="Gene3D" id="3.30.420.140">
    <property type="entry name" value="YqgF/RNase H-like domain"/>
    <property type="match status" value="1"/>
</dbReference>
<comment type="function">
    <text evidence="5">Could be a nuclease involved in processing of the 5'-end of pre-16S rRNA.</text>
</comment>
<dbReference type="InterPro" id="IPR006641">
    <property type="entry name" value="YqgF/RNaseH-like_dom"/>
</dbReference>
<dbReference type="GO" id="GO:0004518">
    <property type="term" value="F:nuclease activity"/>
    <property type="evidence" value="ECO:0007669"/>
    <property type="project" value="UniProtKB-KW"/>
</dbReference>
<evidence type="ECO:0000256" key="2">
    <source>
        <dbReference type="ARBA" id="ARBA00022517"/>
    </source>
</evidence>
<evidence type="ECO:0000256" key="3">
    <source>
        <dbReference type="ARBA" id="ARBA00022722"/>
    </source>
</evidence>
<protein>
    <recommendedName>
        <fullName evidence="5">Putative pre-16S rRNA nuclease</fullName>
        <ecNumber evidence="5">3.1.-.-</ecNumber>
    </recommendedName>
</protein>
<organism evidence="7 8">
    <name type="scientific">Desulfovibrio ferrophilus</name>
    <dbReference type="NCBI Taxonomy" id="241368"/>
    <lineage>
        <taxon>Bacteria</taxon>
        <taxon>Pseudomonadati</taxon>
        <taxon>Thermodesulfobacteriota</taxon>
        <taxon>Desulfovibrionia</taxon>
        <taxon>Desulfovibrionales</taxon>
        <taxon>Desulfovibrionaceae</taxon>
        <taxon>Desulfovibrio</taxon>
    </lineage>
</organism>
<evidence type="ECO:0000256" key="4">
    <source>
        <dbReference type="ARBA" id="ARBA00022801"/>
    </source>
</evidence>
<dbReference type="KEGG" id="dfl:DFE_1666"/>
<evidence type="ECO:0000259" key="6">
    <source>
        <dbReference type="SMART" id="SM00732"/>
    </source>
</evidence>
<name>A0A2Z6AYR2_9BACT</name>
<dbReference type="PANTHER" id="PTHR33317">
    <property type="entry name" value="POLYNUCLEOTIDYL TRANSFERASE, RIBONUCLEASE H-LIKE SUPERFAMILY PROTEIN"/>
    <property type="match status" value="1"/>
</dbReference>
<dbReference type="GO" id="GO:0005829">
    <property type="term" value="C:cytosol"/>
    <property type="evidence" value="ECO:0007669"/>
    <property type="project" value="TreeGrafter"/>
</dbReference>
<dbReference type="InterPro" id="IPR012337">
    <property type="entry name" value="RNaseH-like_sf"/>
</dbReference>
<evidence type="ECO:0000313" key="7">
    <source>
        <dbReference type="EMBL" id="BBD08392.1"/>
    </source>
</evidence>
<evidence type="ECO:0000256" key="5">
    <source>
        <dbReference type="HAMAP-Rule" id="MF_00651"/>
    </source>
</evidence>
<dbReference type="HAMAP" id="MF_00651">
    <property type="entry name" value="Nuclease_YqgF"/>
    <property type="match status" value="1"/>
</dbReference>
<dbReference type="SMART" id="SM00732">
    <property type="entry name" value="YqgFc"/>
    <property type="match status" value="1"/>
</dbReference>
<comment type="similarity">
    <text evidence="5">Belongs to the YqgF HJR family.</text>
</comment>
<dbReference type="EC" id="3.1.-.-" evidence="5"/>
<dbReference type="CDD" id="cd16964">
    <property type="entry name" value="YqgF"/>
    <property type="match status" value="1"/>
</dbReference>
<dbReference type="GO" id="GO:0000967">
    <property type="term" value="P:rRNA 5'-end processing"/>
    <property type="evidence" value="ECO:0007669"/>
    <property type="project" value="UniProtKB-UniRule"/>
</dbReference>
<dbReference type="SUPFAM" id="SSF53098">
    <property type="entry name" value="Ribonuclease H-like"/>
    <property type="match status" value="1"/>
</dbReference>
<accession>A0A2Z6AYR2</accession>
<dbReference type="RefSeq" id="WP_126378447.1">
    <property type="nucleotide sequence ID" value="NZ_AP017378.1"/>
</dbReference>
<evidence type="ECO:0000256" key="1">
    <source>
        <dbReference type="ARBA" id="ARBA00022490"/>
    </source>
</evidence>
<keyword evidence="8" id="KW-1185">Reference proteome</keyword>
<keyword evidence="1 5" id="KW-0963">Cytoplasm</keyword>
<comment type="subcellular location">
    <subcellularLocation>
        <location evidence="5">Cytoplasm</location>
    </subcellularLocation>
</comment>
<dbReference type="InterPro" id="IPR037027">
    <property type="entry name" value="YqgF/RNaseH-like_dom_sf"/>
</dbReference>
<dbReference type="OrthoDB" id="9796140at2"/>
<dbReference type="InterPro" id="IPR005227">
    <property type="entry name" value="YqgF"/>
</dbReference>
<feature type="domain" description="YqgF/RNase H-like" evidence="6">
    <location>
        <begin position="1"/>
        <end position="101"/>
    </location>
</feature>
<dbReference type="Pfam" id="PF03652">
    <property type="entry name" value="RuvX"/>
    <property type="match status" value="1"/>
</dbReference>